<evidence type="ECO:0000313" key="2">
    <source>
        <dbReference type="Proteomes" id="UP000325440"/>
    </source>
</evidence>
<accession>A0A5E4MG91</accession>
<sequence length="151" mass="18131">MTNIDEDTVNYRRKKFNKEKYDTVKLLPVVKFVRRRRLQIVRSHEERLDQLDLQWNGNHKEENLGRPMKRWIDTVNEDLEVRTLETKERQSVVIAAKMCRECITSRNRVDKSLCVYQNYWLNTINKIDSYKNNTKKSKVLGRSVVGMEIEI</sequence>
<evidence type="ECO:0000313" key="1">
    <source>
        <dbReference type="EMBL" id="VVC29908.1"/>
    </source>
</evidence>
<keyword evidence="2" id="KW-1185">Reference proteome</keyword>
<protein>
    <submittedName>
        <fullName evidence="1">Uncharacterized protein</fullName>
    </submittedName>
</protein>
<dbReference type="EMBL" id="CABPRJ010000501">
    <property type="protein sequence ID" value="VVC29908.1"/>
    <property type="molecule type" value="Genomic_DNA"/>
</dbReference>
<organism evidence="1 2">
    <name type="scientific">Cinara cedri</name>
    <dbReference type="NCBI Taxonomy" id="506608"/>
    <lineage>
        <taxon>Eukaryota</taxon>
        <taxon>Metazoa</taxon>
        <taxon>Ecdysozoa</taxon>
        <taxon>Arthropoda</taxon>
        <taxon>Hexapoda</taxon>
        <taxon>Insecta</taxon>
        <taxon>Pterygota</taxon>
        <taxon>Neoptera</taxon>
        <taxon>Paraneoptera</taxon>
        <taxon>Hemiptera</taxon>
        <taxon>Sternorrhyncha</taxon>
        <taxon>Aphidomorpha</taxon>
        <taxon>Aphidoidea</taxon>
        <taxon>Aphididae</taxon>
        <taxon>Lachninae</taxon>
        <taxon>Cinara</taxon>
    </lineage>
</organism>
<name>A0A5E4MG91_9HEMI</name>
<dbReference type="AlphaFoldDB" id="A0A5E4MG91"/>
<reference evidence="1 2" key="1">
    <citation type="submission" date="2019-08" db="EMBL/GenBank/DDBJ databases">
        <authorList>
            <person name="Alioto T."/>
            <person name="Alioto T."/>
            <person name="Gomez Garrido J."/>
        </authorList>
    </citation>
    <scope>NUCLEOTIDE SEQUENCE [LARGE SCALE GENOMIC DNA]</scope>
</reference>
<proteinExistence type="predicted"/>
<dbReference type="Proteomes" id="UP000325440">
    <property type="component" value="Unassembled WGS sequence"/>
</dbReference>
<gene>
    <name evidence="1" type="ORF">CINCED_3A016349</name>
</gene>